<evidence type="ECO:0000256" key="5">
    <source>
        <dbReference type="ARBA" id="ARBA00012060"/>
    </source>
</evidence>
<evidence type="ECO:0000256" key="7">
    <source>
        <dbReference type="HAMAP-Rule" id="MF_00169"/>
    </source>
</evidence>
<feature type="active site" description="Proton acceptor" evidence="7 8">
    <location>
        <position position="23"/>
    </location>
</feature>
<evidence type="ECO:0000256" key="8">
    <source>
        <dbReference type="PIRSR" id="PIRSR001399-1"/>
    </source>
</evidence>
<dbReference type="Pfam" id="PF01220">
    <property type="entry name" value="DHquinase_II"/>
    <property type="match status" value="1"/>
</dbReference>
<dbReference type="AlphaFoldDB" id="C0GE47"/>
<dbReference type="NCBIfam" id="NF003807">
    <property type="entry name" value="PRK05395.1-4"/>
    <property type="match status" value="1"/>
</dbReference>
<proteinExistence type="inferred from homology"/>
<dbReference type="InterPro" id="IPR001874">
    <property type="entry name" value="DHquinase_II"/>
</dbReference>
<evidence type="ECO:0000256" key="2">
    <source>
        <dbReference type="ARBA" id="ARBA00004902"/>
    </source>
</evidence>
<dbReference type="GO" id="GO:0008652">
    <property type="term" value="P:amino acid biosynthetic process"/>
    <property type="evidence" value="ECO:0007669"/>
    <property type="project" value="UniProtKB-KW"/>
</dbReference>
<dbReference type="EC" id="4.2.1.10" evidence="5 7"/>
<comment type="pathway">
    <text evidence="2 7">Metabolic intermediate biosynthesis; chorismate biosynthesis; chorismate from D-erythrose 4-phosphate and phosphoenolpyruvate: step 3/7.</text>
</comment>
<feature type="binding site" evidence="7 9">
    <location>
        <begin position="99"/>
        <end position="100"/>
    </location>
    <ligand>
        <name>substrate</name>
    </ligand>
</feature>
<dbReference type="SUPFAM" id="SSF52304">
    <property type="entry name" value="Type II 3-dehydroquinate dehydratase"/>
    <property type="match status" value="1"/>
</dbReference>
<dbReference type="GO" id="GO:0009073">
    <property type="term" value="P:aromatic amino acid family biosynthetic process"/>
    <property type="evidence" value="ECO:0007669"/>
    <property type="project" value="UniProtKB-KW"/>
</dbReference>
<reference evidence="11 12" key="1">
    <citation type="submission" date="2009-02" db="EMBL/GenBank/DDBJ databases">
        <title>Sequencing of the draft genome and assembly of Dethiobacter alkaliphilus AHT 1.</title>
        <authorList>
            <consortium name="US DOE Joint Genome Institute (JGI-PGF)"/>
            <person name="Lucas S."/>
            <person name="Copeland A."/>
            <person name="Lapidus A."/>
            <person name="Glavina del Rio T."/>
            <person name="Dalin E."/>
            <person name="Tice H."/>
            <person name="Bruce D."/>
            <person name="Goodwin L."/>
            <person name="Pitluck S."/>
            <person name="Larimer F."/>
            <person name="Land M.L."/>
            <person name="Hauser L."/>
            <person name="Muyzer G."/>
        </authorList>
    </citation>
    <scope>NUCLEOTIDE SEQUENCE [LARGE SCALE GENOMIC DNA]</scope>
    <source>
        <strain evidence="11 12">AHT 1</strain>
    </source>
</reference>
<comment type="caution">
    <text evidence="11">The sequence shown here is derived from an EMBL/GenBank/DDBJ whole genome shotgun (WGS) entry which is preliminary data.</text>
</comment>
<dbReference type="Proteomes" id="UP000006443">
    <property type="component" value="Unassembled WGS sequence"/>
</dbReference>
<evidence type="ECO:0000313" key="11">
    <source>
        <dbReference type="EMBL" id="EEG78341.1"/>
    </source>
</evidence>
<evidence type="ECO:0000256" key="10">
    <source>
        <dbReference type="PIRSR" id="PIRSR001399-3"/>
    </source>
</evidence>
<dbReference type="InterPro" id="IPR018509">
    <property type="entry name" value="DHquinase_II_CS"/>
</dbReference>
<dbReference type="NCBIfam" id="TIGR01088">
    <property type="entry name" value="aroQ"/>
    <property type="match status" value="1"/>
</dbReference>
<dbReference type="EMBL" id="ACJM01000003">
    <property type="protein sequence ID" value="EEG78341.1"/>
    <property type="molecule type" value="Genomic_DNA"/>
</dbReference>
<feature type="site" description="Transition state stabilizer" evidence="7 10">
    <location>
        <position position="18"/>
    </location>
</feature>
<dbReference type="Gene3D" id="3.40.50.9100">
    <property type="entry name" value="Dehydroquinase, class II"/>
    <property type="match status" value="1"/>
</dbReference>
<feature type="binding site" evidence="7 9">
    <location>
        <position position="72"/>
    </location>
    <ligand>
        <name>substrate</name>
    </ligand>
</feature>
<evidence type="ECO:0000256" key="3">
    <source>
        <dbReference type="ARBA" id="ARBA00011037"/>
    </source>
</evidence>
<dbReference type="NCBIfam" id="NF003806">
    <property type="entry name" value="PRK05395.1-3"/>
    <property type="match status" value="1"/>
</dbReference>
<accession>C0GE47</accession>
<name>C0GE47_DETAL</name>
<feature type="active site" description="Proton donor" evidence="7 8">
    <location>
        <position position="98"/>
    </location>
</feature>
<dbReference type="RefSeq" id="WP_008515011.1">
    <property type="nucleotide sequence ID" value="NZ_ACJM01000003.1"/>
</dbReference>
<evidence type="ECO:0000256" key="6">
    <source>
        <dbReference type="ARBA" id="ARBA00023239"/>
    </source>
</evidence>
<feature type="binding site" evidence="7 9">
    <location>
        <position position="109"/>
    </location>
    <ligand>
        <name>substrate</name>
    </ligand>
</feature>
<feature type="binding site" evidence="7 9">
    <location>
        <position position="78"/>
    </location>
    <ligand>
        <name>substrate</name>
    </ligand>
</feature>
<comment type="similarity">
    <text evidence="3 7">Belongs to the type-II 3-dehydroquinase family.</text>
</comment>
<evidence type="ECO:0000256" key="9">
    <source>
        <dbReference type="PIRSR" id="PIRSR001399-2"/>
    </source>
</evidence>
<gene>
    <name evidence="7" type="primary">aroQ</name>
    <name evidence="11" type="ORF">DealDRAFT_0756</name>
</gene>
<dbReference type="InterPro" id="IPR036441">
    <property type="entry name" value="DHquinase_II_sf"/>
</dbReference>
<feature type="binding site" evidence="7 9">
    <location>
        <position position="85"/>
    </location>
    <ligand>
        <name>substrate</name>
    </ligand>
</feature>
<comment type="function">
    <text evidence="7">Catalyzes a trans-dehydration via an enolate intermediate.</text>
</comment>
<dbReference type="eggNOG" id="COG0757">
    <property type="taxonomic scope" value="Bacteria"/>
</dbReference>
<evidence type="ECO:0000256" key="1">
    <source>
        <dbReference type="ARBA" id="ARBA00001864"/>
    </source>
</evidence>
<dbReference type="CDD" id="cd00466">
    <property type="entry name" value="DHQase_II"/>
    <property type="match status" value="1"/>
</dbReference>
<keyword evidence="12" id="KW-1185">Reference proteome</keyword>
<dbReference type="PANTHER" id="PTHR21272:SF3">
    <property type="entry name" value="CATABOLIC 3-DEHYDROQUINASE"/>
    <property type="match status" value="1"/>
</dbReference>
<keyword evidence="6 7" id="KW-0456">Lyase</keyword>
<comment type="subunit">
    <text evidence="4 7">Homododecamer.</text>
</comment>
<dbReference type="PIRSF" id="PIRSF001399">
    <property type="entry name" value="DHquinase_II"/>
    <property type="match status" value="1"/>
</dbReference>
<dbReference type="STRING" id="555088.DealDRAFT_0756"/>
<evidence type="ECO:0000313" key="12">
    <source>
        <dbReference type="Proteomes" id="UP000006443"/>
    </source>
</evidence>
<dbReference type="GO" id="GO:0009423">
    <property type="term" value="P:chorismate biosynthetic process"/>
    <property type="evidence" value="ECO:0007669"/>
    <property type="project" value="UniProtKB-UniRule"/>
</dbReference>
<sequence>MRKILVIHGPNLNKLGQRDPVLYGTATLKELDDKLIELAAELGIALETFQSNHEGKLIDIIQTTEADGIIINPGAFTHYSYALRDAIADYSGPVVEVHLSNIHAREPFRQQSVTAGAARGQISGFGFDSYLLGLRAAVNLLDGES</sequence>
<dbReference type="HAMAP" id="MF_00169">
    <property type="entry name" value="AroQ"/>
    <property type="match status" value="1"/>
</dbReference>
<organism evidence="11 12">
    <name type="scientific">Dethiobacter alkaliphilus AHT 1</name>
    <dbReference type="NCBI Taxonomy" id="555088"/>
    <lineage>
        <taxon>Bacteria</taxon>
        <taxon>Bacillati</taxon>
        <taxon>Bacillota</taxon>
        <taxon>Dethiobacteria</taxon>
        <taxon>Dethiobacterales</taxon>
        <taxon>Dethiobacteraceae</taxon>
        <taxon>Dethiobacter</taxon>
    </lineage>
</organism>
<dbReference type="GO" id="GO:0003855">
    <property type="term" value="F:3-dehydroquinate dehydratase activity"/>
    <property type="evidence" value="ECO:0007669"/>
    <property type="project" value="UniProtKB-UniRule"/>
</dbReference>
<protein>
    <recommendedName>
        <fullName evidence="5 7">3-dehydroquinate dehydratase</fullName>
        <shortName evidence="7">3-dehydroquinase</shortName>
        <ecNumber evidence="5 7">4.2.1.10</ecNumber>
    </recommendedName>
    <alternativeName>
        <fullName evidence="7">Type II DHQase</fullName>
    </alternativeName>
</protein>
<dbReference type="UniPathway" id="UPA00053">
    <property type="reaction ID" value="UER00086"/>
</dbReference>
<dbReference type="GO" id="GO:0019631">
    <property type="term" value="P:quinate catabolic process"/>
    <property type="evidence" value="ECO:0007669"/>
    <property type="project" value="TreeGrafter"/>
</dbReference>
<dbReference type="PANTHER" id="PTHR21272">
    <property type="entry name" value="CATABOLIC 3-DEHYDROQUINASE"/>
    <property type="match status" value="1"/>
</dbReference>
<dbReference type="PROSITE" id="PS01029">
    <property type="entry name" value="DEHYDROQUINASE_II"/>
    <property type="match status" value="1"/>
</dbReference>
<comment type="catalytic activity">
    <reaction evidence="1 7">
        <text>3-dehydroquinate = 3-dehydroshikimate + H2O</text>
        <dbReference type="Rhea" id="RHEA:21096"/>
        <dbReference type="ChEBI" id="CHEBI:15377"/>
        <dbReference type="ChEBI" id="CHEBI:16630"/>
        <dbReference type="ChEBI" id="CHEBI:32364"/>
        <dbReference type="EC" id="4.2.1.10"/>
    </reaction>
</comment>
<keyword evidence="7" id="KW-0057">Aromatic amino acid biosynthesis</keyword>
<dbReference type="NCBIfam" id="NF003805">
    <property type="entry name" value="PRK05395.1-2"/>
    <property type="match status" value="1"/>
</dbReference>
<dbReference type="OrthoDB" id="9790793at2"/>
<keyword evidence="7" id="KW-0028">Amino-acid biosynthesis</keyword>
<evidence type="ECO:0000256" key="4">
    <source>
        <dbReference type="ARBA" id="ARBA00011193"/>
    </source>
</evidence>